<sequence>MSIHFNKHTAEKIENIIERVIKEELPKMKDELTEQYRKDKENRAKPNENLNFVQERAGENKTFFKLVQAEKIEIVNTFKR</sequence>
<protein>
    <submittedName>
        <fullName evidence="1">Uncharacterized protein</fullName>
    </submittedName>
</protein>
<dbReference type="HOGENOM" id="CLU_2582621_0_0_10"/>
<comment type="caution">
    <text evidence="1">The sequence shown here is derived from an EMBL/GenBank/DDBJ whole genome shotgun (WGS) entry which is preliminary data.</text>
</comment>
<accession>K1ML74</accession>
<evidence type="ECO:0000313" key="2">
    <source>
        <dbReference type="Proteomes" id="UP000006085"/>
    </source>
</evidence>
<dbReference type="STRING" id="883096.HMPREF9699_01453"/>
<reference evidence="1 2" key="1">
    <citation type="submission" date="2012-07" db="EMBL/GenBank/DDBJ databases">
        <title>The Genome Sequence of Bergeyella zoohelcum ATCC 43767.</title>
        <authorList>
            <consortium name="The Broad Institute Genome Sequencing Platform"/>
            <person name="Earl A."/>
            <person name="Ward D."/>
            <person name="Feldgarden M."/>
            <person name="Gevers D."/>
            <person name="Huys G."/>
            <person name="Walker B."/>
            <person name="Young S.K."/>
            <person name="Zeng Q."/>
            <person name="Gargeya S."/>
            <person name="Fitzgerald M."/>
            <person name="Haas B."/>
            <person name="Abouelleil A."/>
            <person name="Alvarado L."/>
            <person name="Arachchi H.M."/>
            <person name="Berlin A.M."/>
            <person name="Chapman S.B."/>
            <person name="Goldberg J."/>
            <person name="Griggs A."/>
            <person name="Gujja S."/>
            <person name="Hansen M."/>
            <person name="Howarth C."/>
            <person name="Imamovic A."/>
            <person name="Larimer J."/>
            <person name="McCowen C."/>
            <person name="Montmayeur A."/>
            <person name="Murphy C."/>
            <person name="Neiman D."/>
            <person name="Pearson M."/>
            <person name="Priest M."/>
            <person name="Roberts A."/>
            <person name="Saif S."/>
            <person name="Shea T."/>
            <person name="Sisk P."/>
            <person name="Sykes S."/>
            <person name="Wortman J."/>
            <person name="Nusbaum C."/>
            <person name="Birren B."/>
        </authorList>
    </citation>
    <scope>NUCLEOTIDE SEQUENCE [LARGE SCALE GENOMIC DNA]</scope>
    <source>
        <strain evidence="1 2">ATCC 43767</strain>
    </source>
</reference>
<gene>
    <name evidence="1" type="ORF">HMPREF9699_01453</name>
</gene>
<name>K1ML74_9FLAO</name>
<dbReference type="AlphaFoldDB" id="K1ML74"/>
<dbReference type="Proteomes" id="UP000006085">
    <property type="component" value="Unassembled WGS sequence"/>
</dbReference>
<organism evidence="1 2">
    <name type="scientific">Bergeyella zoohelcum ATCC 43767</name>
    <dbReference type="NCBI Taxonomy" id="883096"/>
    <lineage>
        <taxon>Bacteria</taxon>
        <taxon>Pseudomonadati</taxon>
        <taxon>Bacteroidota</taxon>
        <taxon>Flavobacteriia</taxon>
        <taxon>Flavobacteriales</taxon>
        <taxon>Weeksellaceae</taxon>
        <taxon>Bergeyella</taxon>
    </lineage>
</organism>
<keyword evidence="2" id="KW-1185">Reference proteome</keyword>
<evidence type="ECO:0000313" key="1">
    <source>
        <dbReference type="EMBL" id="EKB56724.1"/>
    </source>
</evidence>
<dbReference type="EMBL" id="AGYA01000025">
    <property type="protein sequence ID" value="EKB56724.1"/>
    <property type="molecule type" value="Genomic_DNA"/>
</dbReference>
<proteinExistence type="predicted"/>